<dbReference type="InterPro" id="IPR050272">
    <property type="entry name" value="Isochorismatase-like_hydrls"/>
</dbReference>
<keyword evidence="4" id="KW-1185">Reference proteome</keyword>
<protein>
    <submittedName>
        <fullName evidence="3">Nicotinamidase-related amidase</fullName>
    </submittedName>
</protein>
<reference evidence="3 4" key="1">
    <citation type="submission" date="2020-10" db="EMBL/GenBank/DDBJ databases">
        <title>Sequencing the genomes of 1000 actinobacteria strains.</title>
        <authorList>
            <person name="Klenk H.-P."/>
        </authorList>
    </citation>
    <scope>NUCLEOTIDE SEQUENCE [LARGE SCALE GENOMIC DNA]</scope>
    <source>
        <strain evidence="3 4">DSM 7307</strain>
    </source>
</reference>
<dbReference type="InterPro" id="IPR000868">
    <property type="entry name" value="Isochorismatase-like_dom"/>
</dbReference>
<dbReference type="Gene3D" id="3.40.50.850">
    <property type="entry name" value="Isochorismatase-like"/>
    <property type="match status" value="1"/>
</dbReference>
<gene>
    <name evidence="3" type="ORF">H4W29_003949</name>
</gene>
<evidence type="ECO:0000259" key="2">
    <source>
        <dbReference type="Pfam" id="PF00857"/>
    </source>
</evidence>
<keyword evidence="1" id="KW-0378">Hydrolase</keyword>
<comment type="caution">
    <text evidence="3">The sequence shown here is derived from an EMBL/GenBank/DDBJ whole genome shotgun (WGS) entry which is preliminary data.</text>
</comment>
<accession>A0ABR9IUH0</accession>
<dbReference type="SUPFAM" id="SSF52499">
    <property type="entry name" value="Isochorismatase-like hydrolases"/>
    <property type="match status" value="1"/>
</dbReference>
<evidence type="ECO:0000313" key="3">
    <source>
        <dbReference type="EMBL" id="MBE1506768.1"/>
    </source>
</evidence>
<feature type="domain" description="Isochorismatase-like" evidence="2">
    <location>
        <begin position="3"/>
        <end position="157"/>
    </location>
</feature>
<organism evidence="3 4">
    <name type="scientific">Rhizobium viscosum</name>
    <name type="common">Arthrobacter viscosus</name>
    <dbReference type="NCBI Taxonomy" id="1673"/>
    <lineage>
        <taxon>Bacteria</taxon>
        <taxon>Pseudomonadati</taxon>
        <taxon>Pseudomonadota</taxon>
        <taxon>Alphaproteobacteria</taxon>
        <taxon>Hyphomicrobiales</taxon>
        <taxon>Rhizobiaceae</taxon>
        <taxon>Rhizobium/Agrobacterium group</taxon>
        <taxon>Rhizobium</taxon>
    </lineage>
</organism>
<dbReference type="Proteomes" id="UP000620262">
    <property type="component" value="Unassembled WGS sequence"/>
</dbReference>
<evidence type="ECO:0000313" key="4">
    <source>
        <dbReference type="Proteomes" id="UP000620262"/>
    </source>
</evidence>
<dbReference type="RefSeq" id="WP_192730419.1">
    <property type="nucleotide sequence ID" value="NZ_BAAAVL010000014.1"/>
</dbReference>
<evidence type="ECO:0000256" key="1">
    <source>
        <dbReference type="ARBA" id="ARBA00022801"/>
    </source>
</evidence>
<dbReference type="InterPro" id="IPR036380">
    <property type="entry name" value="Isochorismatase-like_sf"/>
</dbReference>
<dbReference type="PANTHER" id="PTHR43540:SF1">
    <property type="entry name" value="ISOCHORISMATASE HYDROLASE"/>
    <property type="match status" value="1"/>
</dbReference>
<dbReference type="EMBL" id="JADBEC010000001">
    <property type="protein sequence ID" value="MBE1506768.1"/>
    <property type="molecule type" value="Genomic_DNA"/>
</dbReference>
<dbReference type="Pfam" id="PF00857">
    <property type="entry name" value="Isochorismatase"/>
    <property type="match status" value="1"/>
</dbReference>
<dbReference type="PANTHER" id="PTHR43540">
    <property type="entry name" value="PEROXYUREIDOACRYLATE/UREIDOACRYLATE AMIDOHYDROLASE-RELATED"/>
    <property type="match status" value="1"/>
</dbReference>
<sequence length="182" mass="19734">MTSALLIIDMQMVMQERLDAGRERVNGEAGEKIAELAAAFRAARRPVIHIRHREADVSSALHENAPGYQPMPCAKARENEPVFIKSTSSAFASTELEGYLHEVGITDLVVVGAVAGFCVNTTVRAGSDLGFRMSVVSDAVLGFDLPDADLSARQIFDVTMAHLKSDFAEIVETRQLMAMQPA</sequence>
<proteinExistence type="predicted"/>
<name>A0ABR9IUH0_RHIVS</name>